<dbReference type="Proteomes" id="UP000183461">
    <property type="component" value="Unassembled WGS sequence"/>
</dbReference>
<sequence length="160" mass="18199">MPYIEKLSHTGLYLNDTLDNESYAEWTPVLQDKPVDFAKAESILGFRVSEQIREYLSVYWFLPLDGHFDSEIGTIGVTLDMLVPDTDISELLAVNFNFEDTNYLNEHNWLKIGGCSIDGDDGWLVMADNETDKVLAVQPVDRKSVHLADSIEELLIKMEL</sequence>
<dbReference type="AlphaFoldDB" id="A0A1K1MFF9"/>
<proteinExistence type="predicted"/>
<evidence type="ECO:0000313" key="2">
    <source>
        <dbReference type="Proteomes" id="UP000183461"/>
    </source>
</evidence>
<gene>
    <name evidence="1" type="ORF">SAMN02910280_1051</name>
</gene>
<accession>A0A1K1MFF9</accession>
<protein>
    <submittedName>
        <fullName evidence="1">Syd protein (SUKH-2)</fullName>
    </submittedName>
</protein>
<dbReference type="EMBL" id="FPIP01000002">
    <property type="protein sequence ID" value="SFW20710.1"/>
    <property type="molecule type" value="Genomic_DNA"/>
</dbReference>
<dbReference type="RefSeq" id="WP_143186536.1">
    <property type="nucleotide sequence ID" value="NZ_FPIP01000002.1"/>
</dbReference>
<reference evidence="1 2" key="1">
    <citation type="submission" date="2016-11" db="EMBL/GenBank/DDBJ databases">
        <authorList>
            <person name="Jaros S."/>
            <person name="Januszkiewicz K."/>
            <person name="Wedrychowicz H."/>
        </authorList>
    </citation>
    <scope>NUCLEOTIDE SEQUENCE [LARGE SCALE GENOMIC DNA]</scope>
    <source>
        <strain evidence="1 2">YL228</strain>
    </source>
</reference>
<evidence type="ECO:0000313" key="1">
    <source>
        <dbReference type="EMBL" id="SFW20710.1"/>
    </source>
</evidence>
<dbReference type="Gene3D" id="3.40.1580.20">
    <property type="entry name" value="Syd protein"/>
    <property type="match status" value="1"/>
</dbReference>
<dbReference type="GO" id="GO:0009898">
    <property type="term" value="C:cytoplasmic side of plasma membrane"/>
    <property type="evidence" value="ECO:0007669"/>
    <property type="project" value="InterPro"/>
</dbReference>
<dbReference type="InterPro" id="IPR038228">
    <property type="entry name" value="Syd_sf"/>
</dbReference>
<name>A0A1K1MFF9_RUMFL</name>
<organism evidence="1 2">
    <name type="scientific">Ruminococcus flavefaciens</name>
    <dbReference type="NCBI Taxonomy" id="1265"/>
    <lineage>
        <taxon>Bacteria</taxon>
        <taxon>Bacillati</taxon>
        <taxon>Bacillota</taxon>
        <taxon>Clostridia</taxon>
        <taxon>Eubacteriales</taxon>
        <taxon>Oscillospiraceae</taxon>
        <taxon>Ruminococcus</taxon>
    </lineage>
</organism>